<dbReference type="Proteomes" id="UP001187682">
    <property type="component" value="Unassembled WGS sequence"/>
</dbReference>
<evidence type="ECO:0000259" key="1">
    <source>
        <dbReference type="Pfam" id="PF06985"/>
    </source>
</evidence>
<feature type="domain" description="Heterokaryon incompatibility" evidence="1">
    <location>
        <begin position="84"/>
        <end position="210"/>
    </location>
</feature>
<dbReference type="EMBL" id="ONZQ02000003">
    <property type="protein sequence ID" value="SPO00311.1"/>
    <property type="molecule type" value="Genomic_DNA"/>
</dbReference>
<keyword evidence="3" id="KW-1185">Reference proteome</keyword>
<dbReference type="Pfam" id="PF06985">
    <property type="entry name" value="HET"/>
    <property type="match status" value="1"/>
</dbReference>
<gene>
    <name evidence="2" type="ORF">DNG_03156</name>
</gene>
<protein>
    <recommendedName>
        <fullName evidence="1">Heterokaryon incompatibility domain-containing protein</fullName>
    </recommendedName>
</protein>
<evidence type="ECO:0000313" key="3">
    <source>
        <dbReference type="Proteomes" id="UP001187682"/>
    </source>
</evidence>
<dbReference type="InterPro" id="IPR010730">
    <property type="entry name" value="HET"/>
</dbReference>
<reference evidence="2" key="1">
    <citation type="submission" date="2018-03" db="EMBL/GenBank/DDBJ databases">
        <authorList>
            <person name="Guldener U."/>
        </authorList>
    </citation>
    <scope>NUCLEOTIDE SEQUENCE</scope>
</reference>
<name>A0AAE8MTQ1_9PEZI</name>
<accession>A0AAE8MTQ1</accession>
<organism evidence="2 3">
    <name type="scientific">Cephalotrichum gorgonifer</name>
    <dbReference type="NCBI Taxonomy" id="2041049"/>
    <lineage>
        <taxon>Eukaryota</taxon>
        <taxon>Fungi</taxon>
        <taxon>Dikarya</taxon>
        <taxon>Ascomycota</taxon>
        <taxon>Pezizomycotina</taxon>
        <taxon>Sordariomycetes</taxon>
        <taxon>Hypocreomycetidae</taxon>
        <taxon>Microascales</taxon>
        <taxon>Microascaceae</taxon>
        <taxon>Cephalotrichum</taxon>
    </lineage>
</organism>
<proteinExistence type="predicted"/>
<sequence length="631" mass="71104">MATSADIPDVETLWYELDPAALRCFSCQRLFVEDAIVRTFTLATPPGNDGRKYRCSRAVATHLERDILFFDRHMECLLATNTKYMAISHVWDPQTAITQQQGRHSPQPLDVRRITVEAPCRVFDGLEADGIRDCELWHDYFSVPQWSDELKSRILVAIPKIYSSAQATILHLSDLDPAVIAKLRNGTTTEERLAGITGLCNAKWFRRTWTAMEFVRSDTVRTMMADYRLDGDAEDPAFLNKAYDVWDKEVRDHGSVHVVEDMINLQKNRAPWNLGPLREVKALGRTNFAQAFALLSRRRCRDEMDFLHALRGIVSGGSEKPLGPNFREEYPRIARGCLLAGDYSPLLITPLVPALDDPRQDGSASCGYNDVWSWELGEETSPSSLPCDLSFDEVDDSLLSMSLEKIGVISTLRFPNWDSIYDHFSRCAMFTLELTGPSVDDFVTTLGTRLYGEDREVIMSHLKAHENLGKLKEALEEQFNFPWVTPWSQVAGDQEDGAQELARILSLTTVTDGQTENRVDLSYARAATMHCTPYNYLAGITCTTCHETFAFRVGAFAPASELHRATAYRIPGLKYRMSHADGVGLLVKDERVVGRMMWATPACACRKTEVVKLRMPELPLLNPQDDIVASE</sequence>
<dbReference type="AlphaFoldDB" id="A0AAE8MTQ1"/>
<comment type="caution">
    <text evidence="2">The sequence shown here is derived from an EMBL/GenBank/DDBJ whole genome shotgun (WGS) entry which is preliminary data.</text>
</comment>
<dbReference type="InterPro" id="IPR052895">
    <property type="entry name" value="HetReg/Transcr_Mod"/>
</dbReference>
<dbReference type="PANTHER" id="PTHR24148">
    <property type="entry name" value="ANKYRIN REPEAT DOMAIN-CONTAINING PROTEIN 39 HOMOLOG-RELATED"/>
    <property type="match status" value="1"/>
</dbReference>
<dbReference type="PANTHER" id="PTHR24148:SF64">
    <property type="entry name" value="HETEROKARYON INCOMPATIBILITY DOMAIN-CONTAINING PROTEIN"/>
    <property type="match status" value="1"/>
</dbReference>
<evidence type="ECO:0000313" key="2">
    <source>
        <dbReference type="EMBL" id="SPO00311.1"/>
    </source>
</evidence>